<dbReference type="InterPro" id="IPR027359">
    <property type="entry name" value="Volt_channel_dom_sf"/>
</dbReference>
<name>A0A1Q9DZD8_SYMMI</name>
<dbReference type="EMBL" id="LSRX01000323">
    <property type="protein sequence ID" value="OLQ00540.1"/>
    <property type="molecule type" value="Genomic_DNA"/>
</dbReference>
<dbReference type="InterPro" id="IPR018247">
    <property type="entry name" value="EF_Hand_1_Ca_BS"/>
</dbReference>
<evidence type="ECO:0000256" key="6">
    <source>
        <dbReference type="SAM" id="Phobius"/>
    </source>
</evidence>
<dbReference type="Gene3D" id="1.20.120.350">
    <property type="entry name" value="Voltage-gated potassium channels. Chain C"/>
    <property type="match status" value="1"/>
</dbReference>
<dbReference type="GO" id="GO:0001518">
    <property type="term" value="C:voltage-gated sodium channel complex"/>
    <property type="evidence" value="ECO:0007669"/>
    <property type="project" value="TreeGrafter"/>
</dbReference>
<organism evidence="8 9">
    <name type="scientific">Symbiodinium microadriaticum</name>
    <name type="common">Dinoflagellate</name>
    <name type="synonym">Zooxanthella microadriatica</name>
    <dbReference type="NCBI Taxonomy" id="2951"/>
    <lineage>
        <taxon>Eukaryota</taxon>
        <taxon>Sar</taxon>
        <taxon>Alveolata</taxon>
        <taxon>Dinophyceae</taxon>
        <taxon>Suessiales</taxon>
        <taxon>Symbiodiniaceae</taxon>
        <taxon>Symbiodinium</taxon>
    </lineage>
</organism>
<dbReference type="SUPFAM" id="SSF47473">
    <property type="entry name" value="EF-hand"/>
    <property type="match status" value="1"/>
</dbReference>
<dbReference type="PROSITE" id="PS50222">
    <property type="entry name" value="EF_HAND_2"/>
    <property type="match status" value="1"/>
</dbReference>
<evidence type="ECO:0000256" key="3">
    <source>
        <dbReference type="ARBA" id="ARBA00022837"/>
    </source>
</evidence>
<reference evidence="8 9" key="1">
    <citation type="submission" date="2016-02" db="EMBL/GenBank/DDBJ databases">
        <title>Genome analysis of coral dinoflagellate symbionts highlights evolutionary adaptations to a symbiotic lifestyle.</title>
        <authorList>
            <person name="Aranda M."/>
            <person name="Li Y."/>
            <person name="Liew Y.J."/>
            <person name="Baumgarten S."/>
            <person name="Simakov O."/>
            <person name="Wilson M."/>
            <person name="Piel J."/>
            <person name="Ashoor H."/>
            <person name="Bougouffa S."/>
            <person name="Bajic V.B."/>
            <person name="Ryu T."/>
            <person name="Ravasi T."/>
            <person name="Bayer T."/>
            <person name="Micklem G."/>
            <person name="Kim H."/>
            <person name="Bhak J."/>
            <person name="Lajeunesse T.C."/>
            <person name="Voolstra C.R."/>
        </authorList>
    </citation>
    <scope>NUCLEOTIDE SEQUENCE [LARGE SCALE GENOMIC DNA]</scope>
    <source>
        <strain evidence="8 9">CCMP2467</strain>
    </source>
</reference>
<keyword evidence="9" id="KW-1185">Reference proteome</keyword>
<comment type="caution">
    <text evidence="8">The sequence shown here is derived from an EMBL/GenBank/DDBJ whole genome shotgun (WGS) entry which is preliminary data.</text>
</comment>
<proteinExistence type="predicted"/>
<keyword evidence="3" id="KW-0106">Calcium</keyword>
<keyword evidence="8" id="KW-0813">Transport</keyword>
<dbReference type="PANTHER" id="PTHR10037:SF62">
    <property type="entry name" value="SODIUM CHANNEL PROTEIN 60E"/>
    <property type="match status" value="1"/>
</dbReference>
<protein>
    <submittedName>
        <fullName evidence="8">Sodium channel protein type 5 subunit alpha</fullName>
    </submittedName>
</protein>
<evidence type="ECO:0000256" key="2">
    <source>
        <dbReference type="ARBA" id="ARBA00022692"/>
    </source>
</evidence>
<feature type="domain" description="EF-hand" evidence="7">
    <location>
        <begin position="471"/>
        <end position="506"/>
    </location>
</feature>
<dbReference type="PANTHER" id="PTHR10037">
    <property type="entry name" value="VOLTAGE-GATED CATION CHANNEL CALCIUM AND SODIUM"/>
    <property type="match status" value="1"/>
</dbReference>
<evidence type="ECO:0000256" key="5">
    <source>
        <dbReference type="ARBA" id="ARBA00023136"/>
    </source>
</evidence>
<dbReference type="SUPFAM" id="SSF81324">
    <property type="entry name" value="Voltage-gated potassium channels"/>
    <property type="match status" value="1"/>
</dbReference>
<sequence>MEHEPETLASRLADWLAERFKEERSIAESRHEAVIADMRKVFAPIETNGGVDVSASVDLSASLGPEIAESTIIEPESEDIPPPYVRTRLKMKRSFAIGNLRRAGTHGTLGTFSSMASASTSRVGQPSPLSLKDSLSVAKGARVPIWHPSAMVRSYAFELFFAFLILLQSITMAIEVQYTGLQWGFELQYAGYDLPASQVWQHVPSFIQGIDVFFGILFTIEVVLKTAVLGRSYVKDAWSWFDIVLVCLWCLDTGLSLLPLDSPTLRLLRLIRLIRLVKLVRAVQGFDSLIVMTTALRDSVNALFWVAMIMLVVEMMFALLLNQVLMSLVQSGLQLSAEDEKTLFEYFGTFPRSMLTMFQFTLGTWVPVARILQEVVSPYFNIFSLLHKVTVGFACIGVINGVFMQETLKVAQSDDVIMMRDVARREKIHASKMKDFFRYADHSKDYVITHEEWQRVMESTHAQHWFEAQGLNMEDANAVFRLLDKDGSQSITMDELIKGVNQLKGPARSLDLLMMTERNAQLLSQVTGLIQNNGKKAPGSGCHSPTGTKDNFGKLSNLQEVFHACFTYPTTPYLAEHSSKIFGFVRPPQEEEIKVQQRLLLCARAIDRHRCRGRLSGGCRPVAEETACSELLSKLRLAVQQLRLACAFRELSSWSAAIPLAETPADKNARQCQSVTLLWVGAPVDFRTSGLQSGICLRLLLAAWPSLEDVEPCDEAVAGRSGLGSFETQSR</sequence>
<keyword evidence="4 6" id="KW-1133">Transmembrane helix</keyword>
<dbReference type="InterPro" id="IPR005821">
    <property type="entry name" value="Ion_trans_dom"/>
</dbReference>
<dbReference type="Proteomes" id="UP000186817">
    <property type="component" value="Unassembled WGS sequence"/>
</dbReference>
<dbReference type="OrthoDB" id="427613at2759"/>
<dbReference type="GO" id="GO:0005509">
    <property type="term" value="F:calcium ion binding"/>
    <property type="evidence" value="ECO:0007669"/>
    <property type="project" value="InterPro"/>
</dbReference>
<dbReference type="PROSITE" id="PS00018">
    <property type="entry name" value="EF_HAND_1"/>
    <property type="match status" value="1"/>
</dbReference>
<evidence type="ECO:0000259" key="7">
    <source>
        <dbReference type="PROSITE" id="PS50222"/>
    </source>
</evidence>
<dbReference type="InterPro" id="IPR043203">
    <property type="entry name" value="VGCC_Ca_Na"/>
</dbReference>
<evidence type="ECO:0000313" key="8">
    <source>
        <dbReference type="EMBL" id="OLQ00540.1"/>
    </source>
</evidence>
<comment type="subcellular location">
    <subcellularLocation>
        <location evidence="1">Membrane</location>
        <topology evidence="1">Multi-pass membrane protein</topology>
    </subcellularLocation>
</comment>
<dbReference type="GO" id="GO:0005248">
    <property type="term" value="F:voltage-gated sodium channel activity"/>
    <property type="evidence" value="ECO:0007669"/>
    <property type="project" value="TreeGrafter"/>
</dbReference>
<feature type="transmembrane region" description="Helical" evidence="6">
    <location>
        <begin position="155"/>
        <end position="174"/>
    </location>
</feature>
<keyword evidence="2 6" id="KW-0812">Transmembrane</keyword>
<dbReference type="AlphaFoldDB" id="A0A1Q9DZD8"/>
<feature type="transmembrane region" description="Helical" evidence="6">
    <location>
        <begin position="302"/>
        <end position="322"/>
    </location>
</feature>
<keyword evidence="5 6" id="KW-0472">Membrane</keyword>
<dbReference type="Gene3D" id="1.10.238.10">
    <property type="entry name" value="EF-hand"/>
    <property type="match status" value="1"/>
</dbReference>
<dbReference type="Pfam" id="PF00520">
    <property type="entry name" value="Ion_trans"/>
    <property type="match status" value="1"/>
</dbReference>
<dbReference type="GO" id="GO:0086010">
    <property type="term" value="P:membrane depolarization during action potential"/>
    <property type="evidence" value="ECO:0007669"/>
    <property type="project" value="TreeGrafter"/>
</dbReference>
<evidence type="ECO:0000256" key="4">
    <source>
        <dbReference type="ARBA" id="ARBA00022989"/>
    </source>
</evidence>
<dbReference type="SMART" id="SM00054">
    <property type="entry name" value="EFh"/>
    <property type="match status" value="2"/>
</dbReference>
<evidence type="ECO:0000313" key="9">
    <source>
        <dbReference type="Proteomes" id="UP000186817"/>
    </source>
</evidence>
<keyword evidence="8" id="KW-0407">Ion channel</keyword>
<keyword evidence="8" id="KW-0406">Ion transport</keyword>
<dbReference type="InterPro" id="IPR002048">
    <property type="entry name" value="EF_hand_dom"/>
</dbReference>
<dbReference type="Gene3D" id="1.10.287.70">
    <property type="match status" value="1"/>
</dbReference>
<dbReference type="InterPro" id="IPR011992">
    <property type="entry name" value="EF-hand-dom_pair"/>
</dbReference>
<gene>
    <name evidence="8" type="primary">Scn5a</name>
    <name evidence="8" type="ORF">AK812_SmicGene16762</name>
</gene>
<evidence type="ECO:0000256" key="1">
    <source>
        <dbReference type="ARBA" id="ARBA00004141"/>
    </source>
</evidence>
<accession>A0A1Q9DZD8</accession>